<dbReference type="EMBL" id="CMVM020000123">
    <property type="status" value="NOT_ANNOTATED_CDS"/>
    <property type="molecule type" value="Genomic_DNA"/>
</dbReference>
<evidence type="ECO:0000313" key="1">
    <source>
        <dbReference type="EnsemblMetazoa" id="OVOC4004.1"/>
    </source>
</evidence>
<organism evidence="1 2">
    <name type="scientific">Onchocerca volvulus</name>
    <dbReference type="NCBI Taxonomy" id="6282"/>
    <lineage>
        <taxon>Eukaryota</taxon>
        <taxon>Metazoa</taxon>
        <taxon>Ecdysozoa</taxon>
        <taxon>Nematoda</taxon>
        <taxon>Chromadorea</taxon>
        <taxon>Rhabditida</taxon>
        <taxon>Spirurina</taxon>
        <taxon>Spiruromorpha</taxon>
        <taxon>Filarioidea</taxon>
        <taxon>Onchocercidae</taxon>
        <taxon>Onchocerca</taxon>
    </lineage>
</organism>
<sequence length="186" mass="20921">MSSRIRHVINNDNPETLQISQFYAKYCNPTITAISATITTSTKTTTTTPATTTTTTPATTATTTKSAISARSGNKQSDACICSRNRKTFRKTWDSTFHHLSLPGMIHYPEFHFIIPISHKRSVTTTKDHSFPDLTQKMADGKRSLQYNENAKRVTVIDRPGQDKVHFTGARTRHKLLDVLKEFVSF</sequence>
<dbReference type="EnsemblMetazoa" id="OVOC4004.1">
    <property type="protein sequence ID" value="OVOC4004.1"/>
    <property type="gene ID" value="WBGene00240813"/>
</dbReference>
<evidence type="ECO:0000313" key="2">
    <source>
        <dbReference type="Proteomes" id="UP000024404"/>
    </source>
</evidence>
<dbReference type="Proteomes" id="UP000024404">
    <property type="component" value="Unassembled WGS sequence"/>
</dbReference>
<dbReference type="OMA" id="PGQDKVH"/>
<keyword evidence="2" id="KW-1185">Reference proteome</keyword>
<protein>
    <submittedName>
        <fullName evidence="1">Uncharacterized protein</fullName>
    </submittedName>
</protein>
<accession>A0A8R1XW81</accession>
<reference evidence="1" key="2">
    <citation type="submission" date="2022-06" db="UniProtKB">
        <authorList>
            <consortium name="EnsemblMetazoa"/>
        </authorList>
    </citation>
    <scope>IDENTIFICATION</scope>
</reference>
<reference evidence="2" key="1">
    <citation type="submission" date="2013-10" db="EMBL/GenBank/DDBJ databases">
        <title>Genome sequencing of Onchocerca volvulus.</title>
        <authorList>
            <person name="Cotton J."/>
            <person name="Tsai J."/>
            <person name="Stanley E."/>
            <person name="Tracey A."/>
            <person name="Holroyd N."/>
            <person name="Lustigman S."/>
            <person name="Berriman M."/>
        </authorList>
    </citation>
    <scope>NUCLEOTIDE SEQUENCE</scope>
</reference>
<name>A0A8R1XW81_ONCVO</name>
<dbReference type="AlphaFoldDB" id="A0A8R1XW81"/>
<proteinExistence type="predicted"/>